<feature type="region of interest" description="Disordered" evidence="6">
    <location>
        <begin position="298"/>
        <end position="358"/>
    </location>
</feature>
<keyword evidence="3 8" id="KW-0418">Kinase</keyword>
<reference evidence="8 9" key="1">
    <citation type="submission" date="2020-08" db="EMBL/GenBank/DDBJ databases">
        <title>Genomic Encyclopedia of Archaeal and Bacterial Type Strains, Phase II (KMG-II): from individual species to whole genera.</title>
        <authorList>
            <person name="Goeker M."/>
        </authorList>
    </citation>
    <scope>NUCLEOTIDE SEQUENCE [LARGE SCALE GENOMIC DNA]</scope>
    <source>
        <strain evidence="8 9">DSM 43850</strain>
    </source>
</reference>
<feature type="binding site" evidence="5">
    <location>
        <position position="46"/>
    </location>
    <ligand>
        <name>ATP</name>
        <dbReference type="ChEBI" id="CHEBI:30616"/>
    </ligand>
</feature>
<sequence length="377" mass="40108">MSVEPLRPEDPRRIGPFRLSGYVGKGGYGRVYVGHQQTSARPVAVKLIVVPENADSTWYRRLAHEVEAIRRVGGEFTAGFVAADTDADPPWLATRYVSAPALDKLVQDQGPLSERGGWWLLSSVAEALLHIHTEGLLHRDLKPGNVLMARDGVKVIDFGLSKSIDGPTITNQATWAGTKFFAAPEQMMDIRSATQQSDVYGLAATTVYAVAGHAPYTPATYQYWLHGSMPDLDGVPDGMYELLESCLVGNPTARPTVSEILEVALPRLLDQGVAMFTDTAPPLSPPFLAAIMRHEEAEAVSAGPPPVAGGPPDGKAEAGDGYEGADAALGDLVATSSRSGGAPQGPGGAASQGKPLGGHWAEQWNSAIYKRQDRYDG</sequence>
<dbReference type="Gene3D" id="1.10.510.10">
    <property type="entry name" value="Transferase(Phosphotransferase) domain 1"/>
    <property type="match status" value="1"/>
</dbReference>
<gene>
    <name evidence="8" type="ORF">BC739_004046</name>
</gene>
<keyword evidence="4 5" id="KW-0067">ATP-binding</keyword>
<dbReference type="PANTHER" id="PTHR43289">
    <property type="entry name" value="MITOGEN-ACTIVATED PROTEIN KINASE KINASE KINASE 20-RELATED"/>
    <property type="match status" value="1"/>
</dbReference>
<dbReference type="GO" id="GO:0004674">
    <property type="term" value="F:protein serine/threonine kinase activity"/>
    <property type="evidence" value="ECO:0007669"/>
    <property type="project" value="UniProtKB-KW"/>
</dbReference>
<dbReference type="SUPFAM" id="SSF56112">
    <property type="entry name" value="Protein kinase-like (PK-like)"/>
    <property type="match status" value="1"/>
</dbReference>
<name>A0ABR6BIY3_9PSEU</name>
<dbReference type="InterPro" id="IPR008271">
    <property type="entry name" value="Ser/Thr_kinase_AS"/>
</dbReference>
<evidence type="ECO:0000313" key="9">
    <source>
        <dbReference type="Proteomes" id="UP000517916"/>
    </source>
</evidence>
<dbReference type="InterPro" id="IPR011009">
    <property type="entry name" value="Kinase-like_dom_sf"/>
</dbReference>
<dbReference type="SMART" id="SM00220">
    <property type="entry name" value="S_TKc"/>
    <property type="match status" value="1"/>
</dbReference>
<keyword evidence="9" id="KW-1185">Reference proteome</keyword>
<keyword evidence="1" id="KW-0808">Transferase</keyword>
<comment type="caution">
    <text evidence="8">The sequence shown here is derived from an EMBL/GenBank/DDBJ whole genome shotgun (WGS) entry which is preliminary data.</text>
</comment>
<organism evidence="8 9">
    <name type="scientific">Kutzneria viridogrisea</name>
    <dbReference type="NCBI Taxonomy" id="47990"/>
    <lineage>
        <taxon>Bacteria</taxon>
        <taxon>Bacillati</taxon>
        <taxon>Actinomycetota</taxon>
        <taxon>Actinomycetes</taxon>
        <taxon>Pseudonocardiales</taxon>
        <taxon>Pseudonocardiaceae</taxon>
        <taxon>Kutzneria</taxon>
    </lineage>
</organism>
<evidence type="ECO:0000256" key="4">
    <source>
        <dbReference type="ARBA" id="ARBA00022840"/>
    </source>
</evidence>
<evidence type="ECO:0000256" key="2">
    <source>
        <dbReference type="ARBA" id="ARBA00022741"/>
    </source>
</evidence>
<dbReference type="EMBL" id="JACJID010000003">
    <property type="protein sequence ID" value="MBA8926840.1"/>
    <property type="molecule type" value="Genomic_DNA"/>
</dbReference>
<proteinExistence type="predicted"/>
<dbReference type="InterPro" id="IPR017441">
    <property type="entry name" value="Protein_kinase_ATP_BS"/>
</dbReference>
<evidence type="ECO:0000256" key="5">
    <source>
        <dbReference type="PROSITE-ProRule" id="PRU10141"/>
    </source>
</evidence>
<dbReference type="InterPro" id="IPR000719">
    <property type="entry name" value="Prot_kinase_dom"/>
</dbReference>
<keyword evidence="2 5" id="KW-0547">Nucleotide-binding</keyword>
<protein>
    <submittedName>
        <fullName evidence="8">Serine/threonine protein kinase</fullName>
    </submittedName>
</protein>
<dbReference type="CDD" id="cd14014">
    <property type="entry name" value="STKc_PknB_like"/>
    <property type="match status" value="1"/>
</dbReference>
<accession>A0ABR6BIY3</accession>
<evidence type="ECO:0000313" key="8">
    <source>
        <dbReference type="EMBL" id="MBA8926840.1"/>
    </source>
</evidence>
<keyword evidence="8" id="KW-0723">Serine/threonine-protein kinase</keyword>
<dbReference type="PROSITE" id="PS00107">
    <property type="entry name" value="PROTEIN_KINASE_ATP"/>
    <property type="match status" value="1"/>
</dbReference>
<dbReference type="Pfam" id="PF00069">
    <property type="entry name" value="Pkinase"/>
    <property type="match status" value="1"/>
</dbReference>
<dbReference type="PROSITE" id="PS50011">
    <property type="entry name" value="PROTEIN_KINASE_DOM"/>
    <property type="match status" value="1"/>
</dbReference>
<evidence type="ECO:0000256" key="1">
    <source>
        <dbReference type="ARBA" id="ARBA00022679"/>
    </source>
</evidence>
<feature type="domain" description="Protein kinase" evidence="7">
    <location>
        <begin position="17"/>
        <end position="268"/>
    </location>
</feature>
<evidence type="ECO:0000259" key="7">
    <source>
        <dbReference type="PROSITE" id="PS50011"/>
    </source>
</evidence>
<evidence type="ECO:0000256" key="6">
    <source>
        <dbReference type="SAM" id="MobiDB-lite"/>
    </source>
</evidence>
<evidence type="ECO:0000256" key="3">
    <source>
        <dbReference type="ARBA" id="ARBA00022777"/>
    </source>
</evidence>
<dbReference type="PROSITE" id="PS00108">
    <property type="entry name" value="PROTEIN_KINASE_ST"/>
    <property type="match status" value="1"/>
</dbReference>
<dbReference type="PANTHER" id="PTHR43289:SF34">
    <property type="entry name" value="SERINE_THREONINE-PROTEIN KINASE YBDM-RELATED"/>
    <property type="match status" value="1"/>
</dbReference>
<dbReference type="RefSeq" id="WP_182838045.1">
    <property type="nucleotide sequence ID" value="NZ_BAAABQ010000091.1"/>
</dbReference>
<dbReference type="Proteomes" id="UP000517916">
    <property type="component" value="Unassembled WGS sequence"/>
</dbReference>